<dbReference type="Proteomes" id="UP000198481">
    <property type="component" value="Chromosome I"/>
</dbReference>
<gene>
    <name evidence="1" type="ORF">SAMN05216222_4907</name>
</gene>
<evidence type="ECO:0000313" key="2">
    <source>
        <dbReference type="Proteomes" id="UP000198481"/>
    </source>
</evidence>
<dbReference type="AlphaFoldDB" id="A0A1H2B4F2"/>
<dbReference type="RefSeq" id="WP_092280087.1">
    <property type="nucleotide sequence ID" value="NZ_LT629762.1"/>
</dbReference>
<organism evidence="1 2">
    <name type="scientific">Pseudomonas prosekii</name>
    <dbReference type="NCBI Taxonomy" id="1148509"/>
    <lineage>
        <taxon>Bacteria</taxon>
        <taxon>Pseudomonadati</taxon>
        <taxon>Pseudomonadota</taxon>
        <taxon>Gammaproteobacteria</taxon>
        <taxon>Pseudomonadales</taxon>
        <taxon>Pseudomonadaceae</taxon>
        <taxon>Pseudomonas</taxon>
    </lineage>
</organism>
<accession>A0A1H2B4F2</accession>
<dbReference type="STRING" id="1148509.SAMN05216222_4907"/>
<evidence type="ECO:0000313" key="1">
    <source>
        <dbReference type="EMBL" id="SDT52947.1"/>
    </source>
</evidence>
<sequence length="123" mass="13361">MALYGAQVFNESGQLGMDTNSFTYQVLWQGVINFSMTSGNTPTIYTFNIPGFNPATCVFMIIPTRPQDVQTAEGDATGNTKSYPYVTTSVGQVVVRSANPSANLNNTNQTRIVAKAYAIRFST</sequence>
<name>A0A1H2B4F2_9PSED</name>
<reference evidence="1 2" key="1">
    <citation type="submission" date="2016-10" db="EMBL/GenBank/DDBJ databases">
        <authorList>
            <person name="de Groot N.N."/>
        </authorList>
    </citation>
    <scope>NUCLEOTIDE SEQUENCE [LARGE SCALE GENOMIC DNA]</scope>
    <source>
        <strain evidence="1 2">LMG 26867</strain>
    </source>
</reference>
<proteinExistence type="predicted"/>
<protein>
    <submittedName>
        <fullName evidence="1">Uncharacterized protein</fullName>
    </submittedName>
</protein>
<dbReference type="EMBL" id="LT629762">
    <property type="protein sequence ID" value="SDT52947.1"/>
    <property type="molecule type" value="Genomic_DNA"/>
</dbReference>